<evidence type="ECO:0000256" key="8">
    <source>
        <dbReference type="ARBA" id="ARBA00022932"/>
    </source>
</evidence>
<evidence type="ECO:0000256" key="6">
    <source>
        <dbReference type="ARBA" id="ARBA00022908"/>
    </source>
</evidence>
<evidence type="ECO:0000256" key="4">
    <source>
        <dbReference type="ARBA" id="ARBA00022801"/>
    </source>
</evidence>
<evidence type="ECO:0000256" key="1">
    <source>
        <dbReference type="ARBA" id="ARBA00022722"/>
    </source>
</evidence>
<accession>A0ABQ5E5C9</accession>
<reference evidence="14" key="2">
    <citation type="submission" date="2022-01" db="EMBL/GenBank/DDBJ databases">
        <authorList>
            <person name="Yamashiro T."/>
            <person name="Shiraishi A."/>
            <person name="Satake H."/>
            <person name="Nakayama K."/>
        </authorList>
    </citation>
    <scope>NUCLEOTIDE SEQUENCE</scope>
</reference>
<dbReference type="PANTHER" id="PTHR42648">
    <property type="entry name" value="TRANSPOSASE, PUTATIVE-RELATED"/>
    <property type="match status" value="1"/>
</dbReference>
<comment type="caution">
    <text evidence="14">The sequence shown here is derived from an EMBL/GenBank/DDBJ whole genome shotgun (WGS) entry which is preliminary data.</text>
</comment>
<proteinExistence type="predicted"/>
<keyword evidence="9" id="KW-0233">DNA recombination</keyword>
<evidence type="ECO:0000313" key="14">
    <source>
        <dbReference type="EMBL" id="GJT46062.1"/>
    </source>
</evidence>
<sequence>MTTLAEHMIVADADNHPHMLEKTMYNSRQNRMLLYIKGKKHGRMMLKSILEGLLVCPTIEVDRVTRLKTYEELSDKEKLQDDYDLHATNIVLQGLPPDIYILVNHNQVAKQIWDRVKLLMQGTEVSYQERECKQYNEFDKFASIKGETLHDCQDVMNIMMHDVSVRVNVLVANNKCLVNDNLEIERLEQKNDRLFELLLSQDIVHICVNSLATLTTYGKIESRDANLYTISLDDMLNSFLISKQGLVRGLPKLKFEKDHLCSACLLGKKAVSTACYTQNKSRIRLRYNKNPYELMHDKKTDLSFLHVFGSLYYPTNDSEDLGKLKAKADIGIFVGYTPAKKAYRIYNKHTRMIIETIHVTFDELTVIAFEQFSSGPAPQLMTYGTLSSRLILNSIPQTPYVPPTKSDWDLLFQPMFDEYLNPPSSVVSPVQAAAVLRPVDPASSPFSTSIDKDAPSASISSTQEQEKSPIISQGVEEQQHALFDDCLMIYVMKFFMNPQLLRNRYRQEEGIDFEELFAPVARIEAIRIFITNAANKNMTIYHMDVKTAFLNGDGMRSQLIDYGFKFNKIHLYCDNKSAIVLCCNNVQHSRSKHIDVRYHFIKEHVENEVVELYFIRMEYQLADIFFKALPLERFNFLIEKLGMKSMSLKTLKSLAEEEKE</sequence>
<keyword evidence="8" id="KW-0239">DNA-directed DNA polymerase</keyword>
<evidence type="ECO:0000256" key="3">
    <source>
        <dbReference type="ARBA" id="ARBA00022759"/>
    </source>
</evidence>
<dbReference type="Proteomes" id="UP001151760">
    <property type="component" value="Unassembled WGS sequence"/>
</dbReference>
<evidence type="ECO:0000256" key="9">
    <source>
        <dbReference type="ARBA" id="ARBA00023172"/>
    </source>
</evidence>
<gene>
    <name evidence="14" type="ORF">Tco_0954777</name>
</gene>
<reference evidence="14" key="1">
    <citation type="journal article" date="2022" name="Int. J. Mol. Sci.">
        <title>Draft Genome of Tanacetum Coccineum: Genomic Comparison of Closely Related Tanacetum-Family Plants.</title>
        <authorList>
            <person name="Yamashiro T."/>
            <person name="Shiraishi A."/>
            <person name="Nakayama K."/>
            <person name="Satake H."/>
        </authorList>
    </citation>
    <scope>NUCLEOTIDE SEQUENCE</scope>
</reference>
<evidence type="ECO:0000259" key="13">
    <source>
        <dbReference type="Pfam" id="PF25597"/>
    </source>
</evidence>
<keyword evidence="15" id="KW-1185">Reference proteome</keyword>
<evidence type="ECO:0000259" key="12">
    <source>
        <dbReference type="Pfam" id="PF07727"/>
    </source>
</evidence>
<feature type="region of interest" description="Disordered" evidence="11">
    <location>
        <begin position="443"/>
        <end position="471"/>
    </location>
</feature>
<name>A0ABQ5E5C9_9ASTR</name>
<dbReference type="CDD" id="cd09272">
    <property type="entry name" value="RNase_HI_RT_Ty1"/>
    <property type="match status" value="1"/>
</dbReference>
<keyword evidence="3" id="KW-0255">Endonuclease</keyword>
<evidence type="ECO:0000256" key="7">
    <source>
        <dbReference type="ARBA" id="ARBA00022918"/>
    </source>
</evidence>
<evidence type="ECO:0000256" key="5">
    <source>
        <dbReference type="ARBA" id="ARBA00022842"/>
    </source>
</evidence>
<dbReference type="EMBL" id="BQNB010015952">
    <property type="protein sequence ID" value="GJT46062.1"/>
    <property type="molecule type" value="Genomic_DNA"/>
</dbReference>
<dbReference type="InterPro" id="IPR013103">
    <property type="entry name" value="RVT_2"/>
</dbReference>
<evidence type="ECO:0000256" key="2">
    <source>
        <dbReference type="ARBA" id="ARBA00022723"/>
    </source>
</evidence>
<keyword evidence="1" id="KW-0540">Nuclease</keyword>
<keyword evidence="10" id="KW-0511">Multifunctional enzyme</keyword>
<keyword evidence="6" id="KW-0229">DNA integration</keyword>
<evidence type="ECO:0000256" key="11">
    <source>
        <dbReference type="SAM" id="MobiDB-lite"/>
    </source>
</evidence>
<feature type="domain" description="Retroviral polymerase SH3-like" evidence="13">
    <location>
        <begin position="311"/>
        <end position="367"/>
    </location>
</feature>
<dbReference type="PANTHER" id="PTHR42648:SF11">
    <property type="entry name" value="TRANSPOSON TY4-P GAG-POL POLYPROTEIN"/>
    <property type="match status" value="1"/>
</dbReference>
<keyword evidence="8" id="KW-0808">Transferase</keyword>
<feature type="domain" description="Reverse transcriptase Ty1/copia-type" evidence="12">
    <location>
        <begin position="502"/>
        <end position="553"/>
    </location>
</feature>
<evidence type="ECO:0000313" key="15">
    <source>
        <dbReference type="Proteomes" id="UP001151760"/>
    </source>
</evidence>
<dbReference type="Pfam" id="PF07727">
    <property type="entry name" value="RVT_2"/>
    <property type="match status" value="1"/>
</dbReference>
<keyword evidence="8" id="KW-0548">Nucleotidyltransferase</keyword>
<organism evidence="14 15">
    <name type="scientific">Tanacetum coccineum</name>
    <dbReference type="NCBI Taxonomy" id="301880"/>
    <lineage>
        <taxon>Eukaryota</taxon>
        <taxon>Viridiplantae</taxon>
        <taxon>Streptophyta</taxon>
        <taxon>Embryophyta</taxon>
        <taxon>Tracheophyta</taxon>
        <taxon>Spermatophyta</taxon>
        <taxon>Magnoliopsida</taxon>
        <taxon>eudicotyledons</taxon>
        <taxon>Gunneridae</taxon>
        <taxon>Pentapetalae</taxon>
        <taxon>asterids</taxon>
        <taxon>campanulids</taxon>
        <taxon>Asterales</taxon>
        <taxon>Asteraceae</taxon>
        <taxon>Asteroideae</taxon>
        <taxon>Anthemideae</taxon>
        <taxon>Anthemidinae</taxon>
        <taxon>Tanacetum</taxon>
    </lineage>
</organism>
<protein>
    <submittedName>
        <fullName evidence="14">Retrovirus-related pol polyprotein from transposon TNT 1-94</fullName>
    </submittedName>
</protein>
<keyword evidence="2" id="KW-0479">Metal-binding</keyword>
<keyword evidence="4" id="KW-0378">Hydrolase</keyword>
<keyword evidence="5" id="KW-0460">Magnesium</keyword>
<evidence type="ECO:0000256" key="10">
    <source>
        <dbReference type="ARBA" id="ARBA00023268"/>
    </source>
</evidence>
<keyword evidence="7" id="KW-0695">RNA-directed DNA polymerase</keyword>
<dbReference type="InterPro" id="IPR039537">
    <property type="entry name" value="Retrotran_Ty1/copia-like"/>
</dbReference>
<dbReference type="InterPro" id="IPR057670">
    <property type="entry name" value="SH3_retrovirus"/>
</dbReference>
<dbReference type="Pfam" id="PF25597">
    <property type="entry name" value="SH3_retrovirus"/>
    <property type="match status" value="1"/>
</dbReference>